<proteinExistence type="predicted"/>
<dbReference type="GO" id="GO:0019752">
    <property type="term" value="P:carboxylic acid metabolic process"/>
    <property type="evidence" value="ECO:0007669"/>
    <property type="project" value="InterPro"/>
</dbReference>
<reference evidence="2 3" key="1">
    <citation type="journal article" date="2017" name="FEMS Microbiol. Ecol.">
        <title>Reconstructed genomes of novel Dehalococcoides mccartyi strains from 1,2,3,4-tetrachlorodibenzo-p-dioxin-dechlorinating enrichment cultures reveal divergent reductive dehalogenase gene profiles.</title>
        <authorList>
            <person name="Dam H.T."/>
            <person name="Vollmers J."/>
            <person name="Kaster A.K."/>
            <person name="Haggblom M.M."/>
        </authorList>
    </citation>
    <scope>NUCLEOTIDE SEQUENCE [LARGE SCALE GENOMIC DNA]</scope>
    <source>
        <strain evidence="2 3">H1-3-2.001</strain>
    </source>
</reference>
<evidence type="ECO:0000259" key="1">
    <source>
        <dbReference type="Pfam" id="PF00056"/>
    </source>
</evidence>
<dbReference type="EMBL" id="PHFD01000312">
    <property type="protein sequence ID" value="PKH45618.1"/>
    <property type="molecule type" value="Genomic_DNA"/>
</dbReference>
<dbReference type="AlphaFoldDB" id="A0A2J1DTZ2"/>
<keyword evidence="2" id="KW-0560">Oxidoreductase</keyword>
<accession>A0A2J1DTZ2</accession>
<dbReference type="InterPro" id="IPR036291">
    <property type="entry name" value="NAD(P)-bd_dom_sf"/>
</dbReference>
<dbReference type="InterPro" id="IPR001236">
    <property type="entry name" value="Lactate/malate_DH_N"/>
</dbReference>
<dbReference type="GO" id="GO:0030060">
    <property type="term" value="F:L-malate dehydrogenase (NAD+) activity"/>
    <property type="evidence" value="ECO:0007669"/>
    <property type="project" value="UniProtKB-EC"/>
</dbReference>
<organism evidence="2 3">
    <name type="scientific">Dehalococcoides mccartyi</name>
    <dbReference type="NCBI Taxonomy" id="61435"/>
    <lineage>
        <taxon>Bacteria</taxon>
        <taxon>Bacillati</taxon>
        <taxon>Chloroflexota</taxon>
        <taxon>Dehalococcoidia</taxon>
        <taxon>Dehalococcoidales</taxon>
        <taxon>Dehalococcoidaceae</taxon>
        <taxon>Dehalococcoides</taxon>
    </lineage>
</organism>
<protein>
    <submittedName>
        <fullName evidence="2">Malate dehydrogenase</fullName>
        <ecNumber evidence="2">1.1.1.37</ecNumber>
    </submittedName>
</protein>
<dbReference type="Proteomes" id="UP000233649">
    <property type="component" value="Unassembled WGS sequence"/>
</dbReference>
<comment type="caution">
    <text evidence="2">The sequence shown here is derived from an EMBL/GenBank/DDBJ whole genome shotgun (WGS) entry which is preliminary data.</text>
</comment>
<evidence type="ECO:0000313" key="3">
    <source>
        <dbReference type="Proteomes" id="UP000233649"/>
    </source>
</evidence>
<dbReference type="Gene3D" id="3.40.50.720">
    <property type="entry name" value="NAD(P)-binding Rossmann-like Domain"/>
    <property type="match status" value="1"/>
</dbReference>
<evidence type="ECO:0000313" key="2">
    <source>
        <dbReference type="EMBL" id="PKH45618.1"/>
    </source>
</evidence>
<dbReference type="InterPro" id="IPR001557">
    <property type="entry name" value="L-lactate/malate_DH"/>
</dbReference>
<dbReference type="EC" id="1.1.1.37" evidence="2"/>
<dbReference type="PRINTS" id="PR00086">
    <property type="entry name" value="LLDHDRGNASE"/>
</dbReference>
<gene>
    <name evidence="2" type="ORF">CVH13_01446</name>
</gene>
<feature type="domain" description="Lactate/malate dehydrogenase N-terminal" evidence="1">
    <location>
        <begin position="3"/>
        <end position="66"/>
    </location>
</feature>
<name>A0A2J1DTZ2_9CHLR</name>
<dbReference type="Pfam" id="PF00056">
    <property type="entry name" value="Ldh_1_N"/>
    <property type="match status" value="1"/>
</dbReference>
<sequence>MHKISVIGAGNVGATLAQRLIEKDFADVVMLDVVEGIPQGKALDISQSASVLGFRHAITGSNDYADSWLGDSGDNRRHCPQTGHDP</sequence>
<dbReference type="SUPFAM" id="SSF51735">
    <property type="entry name" value="NAD(P)-binding Rossmann-fold domains"/>
    <property type="match status" value="1"/>
</dbReference>